<feature type="transmembrane region" description="Helical" evidence="2">
    <location>
        <begin position="223"/>
        <end position="243"/>
    </location>
</feature>
<evidence type="ECO:0000256" key="1">
    <source>
        <dbReference type="SAM" id="MobiDB-lite"/>
    </source>
</evidence>
<dbReference type="SUPFAM" id="SSF48317">
    <property type="entry name" value="Acid phosphatase/Vanadium-dependent haloperoxidase"/>
    <property type="match status" value="1"/>
</dbReference>
<dbReference type="Gene3D" id="1.20.144.10">
    <property type="entry name" value="Phosphatidic acid phosphatase type 2/haloperoxidase"/>
    <property type="match status" value="1"/>
</dbReference>
<evidence type="ECO:0000313" key="5">
    <source>
        <dbReference type="Proteomes" id="UP000718821"/>
    </source>
</evidence>
<dbReference type="AlphaFoldDB" id="A0A939BAA9"/>
<evidence type="ECO:0000259" key="3">
    <source>
        <dbReference type="SMART" id="SM00014"/>
    </source>
</evidence>
<keyword evidence="2" id="KW-0812">Transmembrane</keyword>
<reference evidence="4" key="2">
    <citation type="journal article" date="2021" name="Sci. Rep.">
        <title>The distribution of antibiotic resistance genes in chicken gut microbiota commensals.</title>
        <authorList>
            <person name="Juricova H."/>
            <person name="Matiasovicova J."/>
            <person name="Kubasova T."/>
            <person name="Cejkova D."/>
            <person name="Rychlik I."/>
        </authorList>
    </citation>
    <scope>NUCLEOTIDE SEQUENCE</scope>
    <source>
        <strain evidence="4">An836</strain>
    </source>
</reference>
<feature type="transmembrane region" description="Helical" evidence="2">
    <location>
        <begin position="314"/>
        <end position="335"/>
    </location>
</feature>
<keyword evidence="2" id="KW-0472">Membrane</keyword>
<proteinExistence type="predicted"/>
<organism evidence="4 5">
    <name type="scientific">Bifidobacterium pullorum subsp. saeculare</name>
    <dbReference type="NCBI Taxonomy" id="78257"/>
    <lineage>
        <taxon>Bacteria</taxon>
        <taxon>Bacillati</taxon>
        <taxon>Actinomycetota</taxon>
        <taxon>Actinomycetes</taxon>
        <taxon>Bifidobacteriales</taxon>
        <taxon>Bifidobacteriaceae</taxon>
        <taxon>Bifidobacterium</taxon>
    </lineage>
</organism>
<feature type="transmembrane region" description="Helical" evidence="2">
    <location>
        <begin position="159"/>
        <end position="177"/>
    </location>
</feature>
<evidence type="ECO:0000256" key="2">
    <source>
        <dbReference type="SAM" id="Phobius"/>
    </source>
</evidence>
<accession>A0A939BAA9</accession>
<dbReference type="InterPro" id="IPR036938">
    <property type="entry name" value="PAP2/HPO_sf"/>
</dbReference>
<feature type="transmembrane region" description="Helical" evidence="2">
    <location>
        <begin position="347"/>
        <end position="374"/>
    </location>
</feature>
<feature type="domain" description="Phosphatidic acid phosphatase type 2/haloperoxidase" evidence="3">
    <location>
        <begin position="186"/>
        <end position="292"/>
    </location>
</feature>
<dbReference type="Proteomes" id="UP000718821">
    <property type="component" value="Unassembled WGS sequence"/>
</dbReference>
<dbReference type="CDD" id="cd01610">
    <property type="entry name" value="PAP2_like"/>
    <property type="match status" value="1"/>
</dbReference>
<dbReference type="Pfam" id="PF01569">
    <property type="entry name" value="PAP2"/>
    <property type="match status" value="1"/>
</dbReference>
<feature type="region of interest" description="Disordered" evidence="1">
    <location>
        <begin position="1"/>
        <end position="26"/>
    </location>
</feature>
<keyword evidence="5" id="KW-1185">Reference proteome</keyword>
<dbReference type="InterPro" id="IPR000326">
    <property type="entry name" value="PAP2/HPO"/>
</dbReference>
<reference evidence="4" key="1">
    <citation type="submission" date="2020-08" db="EMBL/GenBank/DDBJ databases">
        <authorList>
            <person name="Cejkova D."/>
            <person name="Kubasova T."/>
            <person name="Jahodarova E."/>
            <person name="Rychlik I."/>
        </authorList>
    </citation>
    <scope>NUCLEOTIDE SEQUENCE</scope>
    <source>
        <strain evidence="4">An836</strain>
    </source>
</reference>
<name>A0A939BAA9_9BIFI</name>
<gene>
    <name evidence="4" type="ORF">H7U32_07440</name>
</gene>
<protein>
    <submittedName>
        <fullName evidence="4">Phosphatase PAP2 family protein</fullName>
    </submittedName>
</protein>
<dbReference type="EMBL" id="JACLYU010000015">
    <property type="protein sequence ID" value="MBM6700130.1"/>
    <property type="molecule type" value="Genomic_DNA"/>
</dbReference>
<keyword evidence="2" id="KW-1133">Transmembrane helix</keyword>
<feature type="transmembrane region" description="Helical" evidence="2">
    <location>
        <begin position="94"/>
        <end position="114"/>
    </location>
</feature>
<evidence type="ECO:0000313" key="4">
    <source>
        <dbReference type="EMBL" id="MBM6700130.1"/>
    </source>
</evidence>
<dbReference type="SMART" id="SM00014">
    <property type="entry name" value="acidPPc"/>
    <property type="match status" value="1"/>
</dbReference>
<feature type="transmembrane region" description="Helical" evidence="2">
    <location>
        <begin position="184"/>
        <end position="203"/>
    </location>
</feature>
<sequence>MSEAQNPGPGQPRIRDPHAPVNLVGGAAQAAPDSPLVFPVADDGEVEELNLAAVADPAPAAPAAADGDIVDLTGDRALVAVDPLTRRPRTSSRVLCAVLAAVCFAAAAGIWWLGVRTEDGQSFDDLAESTFVQHAPGWLTAVVRPFTATLRLPLLPAGSSYLVFGISALLAVAAVAVAAVRRRWWLLGQLVAFGAVCYALTWLKELLPRPFIIHTVAGTAQNSAPSGHTMLAAASALMLAMAVPRAWRALAAILAAVWSAIVALSVVAGSWHRPTDAAMGLLLVGGTAMLTLAFSRTSGMDEPGRRMSSASVQIVGSVMVTGGVMAVLYGAYVVWQVVPGLSMSAEWAQSGAVGASCVLLAGLAVLLAGLTLAMRQLTAAPLTKLGLVGAPPAPPVGAPGK</sequence>
<dbReference type="RefSeq" id="WP_204469450.1">
    <property type="nucleotide sequence ID" value="NZ_JACLYU010000015.1"/>
</dbReference>
<feature type="transmembrane region" description="Helical" evidence="2">
    <location>
        <begin position="277"/>
        <end position="294"/>
    </location>
</feature>
<feature type="transmembrane region" description="Helical" evidence="2">
    <location>
        <begin position="250"/>
        <end position="271"/>
    </location>
</feature>
<comment type="caution">
    <text evidence="4">The sequence shown here is derived from an EMBL/GenBank/DDBJ whole genome shotgun (WGS) entry which is preliminary data.</text>
</comment>